<keyword evidence="5 8" id="KW-1133">Transmembrane helix</keyword>
<dbReference type="PANTHER" id="PTHR37937:SF1">
    <property type="entry name" value="CONJUGATIVE TRANSFER: DNA TRANSPORT"/>
    <property type="match status" value="1"/>
</dbReference>
<dbReference type="InterPro" id="IPR051539">
    <property type="entry name" value="T4SS-coupling_protein"/>
</dbReference>
<feature type="transmembrane region" description="Helical" evidence="8">
    <location>
        <begin position="53"/>
        <end position="70"/>
    </location>
</feature>
<evidence type="ECO:0000313" key="9">
    <source>
        <dbReference type="EMBL" id="MDQ0153217.1"/>
    </source>
</evidence>
<dbReference type="EMBL" id="JAUSTO010000014">
    <property type="protein sequence ID" value="MDQ0153217.1"/>
    <property type="molecule type" value="Genomic_DNA"/>
</dbReference>
<dbReference type="InterPro" id="IPR027417">
    <property type="entry name" value="P-loop_NTPase"/>
</dbReference>
<feature type="region of interest" description="Disordered" evidence="7">
    <location>
        <begin position="664"/>
        <end position="705"/>
    </location>
</feature>
<evidence type="ECO:0000256" key="4">
    <source>
        <dbReference type="ARBA" id="ARBA00022692"/>
    </source>
</evidence>
<evidence type="ECO:0000313" key="10">
    <source>
        <dbReference type="Proteomes" id="UP001241537"/>
    </source>
</evidence>
<comment type="similarity">
    <text evidence="2">Belongs to the VirD4/TraG family.</text>
</comment>
<evidence type="ECO:0000256" key="5">
    <source>
        <dbReference type="ARBA" id="ARBA00022989"/>
    </source>
</evidence>
<keyword evidence="6 8" id="KW-0472">Membrane</keyword>
<name>A0AAE3VBS2_9FIRM</name>
<dbReference type="InterPro" id="IPR003688">
    <property type="entry name" value="TraG/VirD4"/>
</dbReference>
<protein>
    <submittedName>
        <fullName evidence="9">Type IV secretion system protein VirD4</fullName>
    </submittedName>
</protein>
<reference evidence="9" key="1">
    <citation type="submission" date="2023-07" db="EMBL/GenBank/DDBJ databases">
        <title>Genomic Encyclopedia of Type Strains, Phase IV (KMG-IV): sequencing the most valuable type-strain genomes for metagenomic binning, comparative biology and taxonomic classification.</title>
        <authorList>
            <person name="Goeker M."/>
        </authorList>
    </citation>
    <scope>NUCLEOTIDE SEQUENCE</scope>
    <source>
        <strain evidence="9">DSM 19659</strain>
    </source>
</reference>
<dbReference type="Proteomes" id="UP001241537">
    <property type="component" value="Unassembled WGS sequence"/>
</dbReference>
<dbReference type="Gene3D" id="3.40.50.300">
    <property type="entry name" value="P-loop containing nucleotide triphosphate hydrolases"/>
    <property type="match status" value="2"/>
</dbReference>
<dbReference type="Pfam" id="PF02534">
    <property type="entry name" value="T4SS-DNA_transf"/>
    <property type="match status" value="1"/>
</dbReference>
<evidence type="ECO:0000256" key="2">
    <source>
        <dbReference type="ARBA" id="ARBA00008806"/>
    </source>
</evidence>
<evidence type="ECO:0000256" key="1">
    <source>
        <dbReference type="ARBA" id="ARBA00004651"/>
    </source>
</evidence>
<comment type="subcellular location">
    <subcellularLocation>
        <location evidence="1">Cell membrane</location>
        <topology evidence="1">Multi-pass membrane protein</topology>
    </subcellularLocation>
</comment>
<organism evidence="9 10">
    <name type="scientific">Moryella indoligenes</name>
    <dbReference type="NCBI Taxonomy" id="371674"/>
    <lineage>
        <taxon>Bacteria</taxon>
        <taxon>Bacillati</taxon>
        <taxon>Bacillota</taxon>
        <taxon>Clostridia</taxon>
        <taxon>Lachnospirales</taxon>
        <taxon>Lachnospiraceae</taxon>
        <taxon>Moryella</taxon>
    </lineage>
</organism>
<gene>
    <name evidence="9" type="ORF">J2S20_001927</name>
</gene>
<accession>A0AAE3VBS2</accession>
<comment type="caution">
    <text evidence="9">The sequence shown here is derived from an EMBL/GenBank/DDBJ whole genome shotgun (WGS) entry which is preliminary data.</text>
</comment>
<dbReference type="AlphaFoldDB" id="A0AAE3VBS2"/>
<dbReference type="CDD" id="cd01127">
    <property type="entry name" value="TrwB_TraG_TraD_VirD4"/>
    <property type="match status" value="2"/>
</dbReference>
<keyword evidence="3" id="KW-1003">Cell membrane</keyword>
<evidence type="ECO:0000256" key="8">
    <source>
        <dbReference type="SAM" id="Phobius"/>
    </source>
</evidence>
<feature type="compositionally biased region" description="Basic and acidic residues" evidence="7">
    <location>
        <begin position="674"/>
        <end position="705"/>
    </location>
</feature>
<keyword evidence="4 8" id="KW-0812">Transmembrane</keyword>
<evidence type="ECO:0000256" key="3">
    <source>
        <dbReference type="ARBA" id="ARBA00022475"/>
    </source>
</evidence>
<evidence type="ECO:0000256" key="7">
    <source>
        <dbReference type="SAM" id="MobiDB-lite"/>
    </source>
</evidence>
<dbReference type="GO" id="GO:0005886">
    <property type="term" value="C:plasma membrane"/>
    <property type="evidence" value="ECO:0007669"/>
    <property type="project" value="UniProtKB-SubCell"/>
</dbReference>
<keyword evidence="10" id="KW-1185">Reference proteome</keyword>
<dbReference type="PANTHER" id="PTHR37937">
    <property type="entry name" value="CONJUGATIVE TRANSFER: DNA TRANSPORT"/>
    <property type="match status" value="1"/>
</dbReference>
<proteinExistence type="inferred from homology"/>
<evidence type="ECO:0000256" key="6">
    <source>
        <dbReference type="ARBA" id="ARBA00023136"/>
    </source>
</evidence>
<feature type="transmembrane region" description="Helical" evidence="8">
    <location>
        <begin position="12"/>
        <end position="33"/>
    </location>
</feature>
<sequence>MKNILKKMTVYIAGAAVSICLIGGLTGFLLGGFTPEGFSPESGMERLFSGTTLLYGTVETILMALLYHIFHIGGIGRRTKNVLKDSYRKSGAQRIEGALENARFMEDEERDENFPRKLFSRLEKEKQDGIPLYAVYNQKRRELELNLMKPAHGIIIGATGSGKTTTFINPTIQILGHTRAGSSMICTDPKGELFQLHSAMLKERGYQCMVLDLRDPYSSFRWNPLGDIYDRYQEYFHTGDEIYERTDSIEHAGGLELCNEPESYEECWYEYKGRAYSDRRQLIQEIHSERQRIYDGVYEDLNDLVSVICPIESQNDPVWERGARSIILATLLAMLEDSETPELEMTKDKFCFYNLNKAISNSEDEFAALKDFFKGREKTSKAVGLSRQVLSAAEQTLSSYMSIAFDKLSMFNDEGICAMTSATDIQPERFAEEPTALFLKIPDEKDTRHVLAGVFILSIYKALIKVASAREDLSLPRNVYFLLDEFGNMPKIEKFDKMITVGRSRKIWFQMVVQSFAQLDNVYGPTVANIIKGNCGLKMFIGSNDIGTCDEFSKLCGNMTVETRSVSSSTVDRTGAMNVSSSLQTRPLIYSSELMKLNNQKNSGNAIVVTFGNPPLRTKFTPSYKCPLYQTGQMSEEKVRNNYFYGAEVLYNLDERNYLVLEQKDLGEAEETEEALHPNGEERGAAEDQSAEGKDMEKVESRDEQ</sequence>
<dbReference type="SUPFAM" id="SSF52540">
    <property type="entry name" value="P-loop containing nucleoside triphosphate hydrolases"/>
    <property type="match status" value="1"/>
</dbReference>